<keyword evidence="7" id="KW-0966">Cell projection</keyword>
<feature type="compositionally biased region" description="Acidic residues" evidence="8">
    <location>
        <begin position="85"/>
        <end position="96"/>
    </location>
</feature>
<evidence type="ECO:0000256" key="4">
    <source>
        <dbReference type="ARBA" id="ARBA00022490"/>
    </source>
</evidence>
<evidence type="ECO:0000256" key="7">
    <source>
        <dbReference type="ARBA" id="ARBA00023273"/>
    </source>
</evidence>
<dbReference type="GeneTree" id="ENSGT00390000005544"/>
<evidence type="ECO:0000256" key="5">
    <source>
        <dbReference type="ARBA" id="ARBA00023069"/>
    </source>
</evidence>
<organism evidence="9 10">
    <name type="scientific">Fundulus heteroclitus</name>
    <name type="common">Killifish</name>
    <name type="synonym">Mummichog</name>
    <dbReference type="NCBI Taxonomy" id="8078"/>
    <lineage>
        <taxon>Eukaryota</taxon>
        <taxon>Metazoa</taxon>
        <taxon>Chordata</taxon>
        <taxon>Craniata</taxon>
        <taxon>Vertebrata</taxon>
        <taxon>Euteleostomi</taxon>
        <taxon>Actinopterygii</taxon>
        <taxon>Neopterygii</taxon>
        <taxon>Teleostei</taxon>
        <taxon>Neoteleostei</taxon>
        <taxon>Acanthomorphata</taxon>
        <taxon>Ovalentaria</taxon>
        <taxon>Atherinomorphae</taxon>
        <taxon>Cyprinodontiformes</taxon>
        <taxon>Fundulidae</taxon>
        <taxon>Fundulus</taxon>
    </lineage>
</organism>
<reference evidence="9" key="2">
    <citation type="submission" date="2025-09" db="UniProtKB">
        <authorList>
            <consortium name="Ensembl"/>
        </authorList>
    </citation>
    <scope>IDENTIFICATION</scope>
</reference>
<comment type="similarity">
    <text evidence="2">Belongs to the IFT46 family.</text>
</comment>
<keyword evidence="4" id="KW-0963">Cytoplasm</keyword>
<dbReference type="Proteomes" id="UP000265000">
    <property type="component" value="Unplaced"/>
</dbReference>
<feature type="region of interest" description="Disordered" evidence="8">
    <location>
        <begin position="80"/>
        <end position="103"/>
    </location>
</feature>
<keyword evidence="10" id="KW-1185">Reference proteome</keyword>
<dbReference type="PANTHER" id="PTHR13376:SF0">
    <property type="entry name" value="INTRAFLAGELLAR TRANSPORT PROTEIN 46 HOMOLOG"/>
    <property type="match status" value="1"/>
</dbReference>
<dbReference type="GO" id="GO:0060271">
    <property type="term" value="P:cilium assembly"/>
    <property type="evidence" value="ECO:0007669"/>
    <property type="project" value="TreeGrafter"/>
</dbReference>
<dbReference type="Pfam" id="PF12317">
    <property type="entry name" value="IFT46_B_C"/>
    <property type="match status" value="1"/>
</dbReference>
<name>A0A3Q2PXC9_FUNHE</name>
<evidence type="ECO:0000256" key="2">
    <source>
        <dbReference type="ARBA" id="ARBA00007700"/>
    </source>
</evidence>
<dbReference type="STRING" id="8078.ENSFHEP00000017952"/>
<evidence type="ECO:0000256" key="1">
    <source>
        <dbReference type="ARBA" id="ARBA00004120"/>
    </source>
</evidence>
<reference evidence="9" key="1">
    <citation type="submission" date="2025-08" db="UniProtKB">
        <authorList>
            <consortium name="Ensembl"/>
        </authorList>
    </citation>
    <scope>IDENTIFICATION</scope>
</reference>
<evidence type="ECO:0000256" key="6">
    <source>
        <dbReference type="ARBA" id="ARBA00023212"/>
    </source>
</evidence>
<proteinExistence type="inferred from homology"/>
<comment type="subcellular location">
    <subcellularLocation>
        <location evidence="1">Cytoplasm</location>
        <location evidence="1">Cytoskeleton</location>
        <location evidence="1">Cilium basal body</location>
    </subcellularLocation>
</comment>
<dbReference type="AlphaFoldDB" id="A0A3Q2PXC9"/>
<dbReference type="GO" id="GO:0030992">
    <property type="term" value="C:intraciliary transport particle B"/>
    <property type="evidence" value="ECO:0007669"/>
    <property type="project" value="TreeGrafter"/>
</dbReference>
<evidence type="ECO:0000256" key="3">
    <source>
        <dbReference type="ARBA" id="ARBA00017206"/>
    </source>
</evidence>
<dbReference type="InterPro" id="IPR022088">
    <property type="entry name" value="Intraflagellar_transp_cmplxB"/>
</dbReference>
<dbReference type="GO" id="GO:0031514">
    <property type="term" value="C:motile cilium"/>
    <property type="evidence" value="ECO:0007669"/>
    <property type="project" value="TreeGrafter"/>
</dbReference>
<evidence type="ECO:0000313" key="10">
    <source>
        <dbReference type="Proteomes" id="UP000265000"/>
    </source>
</evidence>
<sequence length="306" mass="34393">MRKRRRRRREEGGPRRNGVLCPGSALQVRTQTDVHQSEEPLLMLSADWFTAPSGPLVPLRASRSVFLPLWNNVDYSGEAWREAPPTEEEEEEEEEEGRASSAGSALTVSVFSCSYSPQNLELDHCLKPFIPDFIPAVGDIDAFLKVPRPDGKADHLGLLVLDEPSVKQSDPTVLSLWLSEETKQHGTAQLKTVTSVAGPQNQRRAVDSWVDSIGALHRSKPPATVRYHRTMPDIDSLMQEWPPELEELLGRLPLPPARLACDLRAYADLVCALLDVPVYGTRVQSLHLLFSLYLEFRDSQHFTRRL</sequence>
<keyword evidence="5" id="KW-0969">Cilium</keyword>
<accession>A0A3Q2PXC9</accession>
<dbReference type="Ensembl" id="ENSFHET00000026790.1">
    <property type="protein sequence ID" value="ENSFHEP00000017952.1"/>
    <property type="gene ID" value="ENSFHEG00000019736.1"/>
</dbReference>
<dbReference type="PANTHER" id="PTHR13376">
    <property type="entry name" value="INTRAFLAGELLAR TRANSPORT PROTEIN 46 HOMOLOG"/>
    <property type="match status" value="1"/>
</dbReference>
<evidence type="ECO:0000256" key="8">
    <source>
        <dbReference type="SAM" id="MobiDB-lite"/>
    </source>
</evidence>
<dbReference type="GO" id="GO:0042073">
    <property type="term" value="P:intraciliary transport"/>
    <property type="evidence" value="ECO:0007669"/>
    <property type="project" value="InterPro"/>
</dbReference>
<feature type="region of interest" description="Disordered" evidence="8">
    <location>
        <begin position="1"/>
        <end position="21"/>
    </location>
</feature>
<dbReference type="GO" id="GO:0005815">
    <property type="term" value="C:microtubule organizing center"/>
    <property type="evidence" value="ECO:0007669"/>
    <property type="project" value="TreeGrafter"/>
</dbReference>
<keyword evidence="6" id="KW-0206">Cytoskeleton</keyword>
<protein>
    <recommendedName>
        <fullName evidence="3">Intraflagellar transport protein 46 homolog</fullName>
    </recommendedName>
</protein>
<evidence type="ECO:0000313" key="9">
    <source>
        <dbReference type="Ensembl" id="ENSFHEP00000017952.1"/>
    </source>
</evidence>